<evidence type="ECO:0000313" key="4">
    <source>
        <dbReference type="Proteomes" id="UP000702425"/>
    </source>
</evidence>
<reference evidence="3 4" key="1">
    <citation type="journal article" date="2020" name="Sci. Rep.">
        <title>A novel cyanobacterial geosmin producer, revising GeoA distribution and dispersion patterns in Bacteria.</title>
        <authorList>
            <person name="Churro C."/>
            <person name="Semedo-Aguiar A.P."/>
            <person name="Silva A.D."/>
            <person name="Pereira-Leal J.B."/>
            <person name="Leite R.B."/>
        </authorList>
    </citation>
    <scope>NUCLEOTIDE SEQUENCE [LARGE SCALE GENOMIC DNA]</scope>
    <source>
        <strain evidence="3 4">IPMA8</strain>
    </source>
</reference>
<dbReference type="Gene3D" id="3.40.50.720">
    <property type="entry name" value="NAD(P)-binding Rossmann-like Domain"/>
    <property type="match status" value="1"/>
</dbReference>
<dbReference type="SUPFAM" id="SSF51735">
    <property type="entry name" value="NAD(P)-binding Rossmann-fold domains"/>
    <property type="match status" value="1"/>
</dbReference>
<gene>
    <name evidence="3" type="primary">ppsC</name>
    <name evidence="3" type="ORF">E5S67_02457</name>
</gene>
<dbReference type="Gene3D" id="3.90.180.10">
    <property type="entry name" value="Medium-chain alcohol dehydrogenases, catalytic domain"/>
    <property type="match status" value="1"/>
</dbReference>
<feature type="domain" description="Enoyl reductase (ER)" evidence="2">
    <location>
        <begin position="29"/>
        <end position="340"/>
    </location>
</feature>
<comment type="caution">
    <text evidence="3">The sequence shown here is derived from an EMBL/GenBank/DDBJ whole genome shotgun (WGS) entry which is preliminary data.</text>
</comment>
<dbReference type="Pfam" id="PF00107">
    <property type="entry name" value="ADH_zinc_N"/>
    <property type="match status" value="1"/>
</dbReference>
<keyword evidence="4" id="KW-1185">Reference proteome</keyword>
<evidence type="ECO:0000313" key="3">
    <source>
        <dbReference type="EMBL" id="NQE34729.1"/>
    </source>
</evidence>
<dbReference type="InterPro" id="IPR011032">
    <property type="entry name" value="GroES-like_sf"/>
</dbReference>
<dbReference type="InterPro" id="IPR036291">
    <property type="entry name" value="NAD(P)-bd_dom_sf"/>
</dbReference>
<name>A0ABX2CWM4_9CYAN</name>
<evidence type="ECO:0000259" key="2">
    <source>
        <dbReference type="SMART" id="SM00829"/>
    </source>
</evidence>
<sequence>MSRYDRVYMIEKPLFVPTPPFCLEIYTPGILDELTLQPTIRQPPASHEVEIEVCAVGLNFKEVMKALGIYPDNSEGHVTFGGDFAGKIVAIGEDVKEFKIGDEVMGIGAKSFSSFATVPTHCLVAKPANLSFEEAVTIPGTFLTAYYALQHLGRLNKGERVLIHAAAGGVGLAAVQLSQMVGAEIFATAGNSQKREFLRSLGIKYVMDSRSVAFADEVMELTGGKGVDVILNSLAGEFIPKSLSVLAKFGRFLEIGKRDIYENSQLGLYPFRNNLSFFAINLGQVWLERPDFTVSLFREVMQCFEDGVFQPLPYKVFPISEVVSAFRYMRKTKHIGKIVVSLTK</sequence>
<dbReference type="EC" id="2.3.1.41" evidence="3"/>
<dbReference type="InterPro" id="IPR020843">
    <property type="entry name" value="ER"/>
</dbReference>
<dbReference type="SMART" id="SM00829">
    <property type="entry name" value="PKS_ER"/>
    <property type="match status" value="1"/>
</dbReference>
<accession>A0ABX2CWM4</accession>
<keyword evidence="3" id="KW-0012">Acyltransferase</keyword>
<dbReference type="PANTHER" id="PTHR45681:SF6">
    <property type="entry name" value="POLYKETIDE SYNTHASE 37"/>
    <property type="match status" value="1"/>
</dbReference>
<proteinExistence type="predicted"/>
<dbReference type="GO" id="GO:0004315">
    <property type="term" value="F:3-oxoacyl-[acyl-carrier-protein] synthase activity"/>
    <property type="evidence" value="ECO:0007669"/>
    <property type="project" value="UniProtKB-EC"/>
</dbReference>
<dbReference type="SUPFAM" id="SSF50129">
    <property type="entry name" value="GroES-like"/>
    <property type="match status" value="1"/>
</dbReference>
<dbReference type="EMBL" id="SRRZ01000038">
    <property type="protein sequence ID" value="NQE34729.1"/>
    <property type="molecule type" value="Genomic_DNA"/>
</dbReference>
<keyword evidence="1 3" id="KW-0808">Transferase</keyword>
<organism evidence="3 4">
    <name type="scientific">Microcoleus asticus IPMA8</name>
    <dbReference type="NCBI Taxonomy" id="2563858"/>
    <lineage>
        <taxon>Bacteria</taxon>
        <taxon>Bacillati</taxon>
        <taxon>Cyanobacteriota</taxon>
        <taxon>Cyanophyceae</taxon>
        <taxon>Oscillatoriophycideae</taxon>
        <taxon>Oscillatoriales</taxon>
        <taxon>Microcoleaceae</taxon>
        <taxon>Microcoleus</taxon>
        <taxon>Microcoleus asticus</taxon>
    </lineage>
</organism>
<dbReference type="Proteomes" id="UP000702425">
    <property type="component" value="Unassembled WGS sequence"/>
</dbReference>
<dbReference type="PANTHER" id="PTHR45681">
    <property type="entry name" value="POLYKETIDE SYNTHASE 44-RELATED"/>
    <property type="match status" value="1"/>
</dbReference>
<dbReference type="CDD" id="cd05195">
    <property type="entry name" value="enoyl_red"/>
    <property type="match status" value="1"/>
</dbReference>
<dbReference type="RefSeq" id="WP_172187523.1">
    <property type="nucleotide sequence ID" value="NZ_CAWPPK010000250.1"/>
</dbReference>
<dbReference type="Pfam" id="PF08240">
    <property type="entry name" value="ADH_N"/>
    <property type="match status" value="1"/>
</dbReference>
<protein>
    <submittedName>
        <fullName evidence="3">Phthiocerol/phenolphthiocerol synthesis polyketide synthase type I PpsC</fullName>
        <ecNumber evidence="3">2.3.1.41</ecNumber>
    </submittedName>
</protein>
<dbReference type="InterPro" id="IPR013154">
    <property type="entry name" value="ADH-like_N"/>
</dbReference>
<dbReference type="InterPro" id="IPR013149">
    <property type="entry name" value="ADH-like_C"/>
</dbReference>
<dbReference type="InterPro" id="IPR050444">
    <property type="entry name" value="Polyketide_Synthase"/>
</dbReference>
<evidence type="ECO:0000256" key="1">
    <source>
        <dbReference type="ARBA" id="ARBA00022679"/>
    </source>
</evidence>